<organism evidence="2">
    <name type="scientific">Alexandrium catenella</name>
    <name type="common">Red tide dinoflagellate</name>
    <name type="synonym">Gonyaulax catenella</name>
    <dbReference type="NCBI Taxonomy" id="2925"/>
    <lineage>
        <taxon>Eukaryota</taxon>
        <taxon>Sar</taxon>
        <taxon>Alveolata</taxon>
        <taxon>Dinophyceae</taxon>
        <taxon>Gonyaulacales</taxon>
        <taxon>Pyrocystaceae</taxon>
        <taxon>Alexandrium</taxon>
    </lineage>
</organism>
<sequence length="280" mass="31376">MAPRFLHSALAVATGSVMALSATMSEDAAALLQVSAISVNETSLKSAADPCRCLKWTDVYEDYGVLCGMGSEFSFLPVHQQRPNLKKQMCEHFFTQFGTNYCVQEWFMSRERTQWCYVSAECENLDGGSYLAGTAAAWKVCDGAKGDTLLNTKGPHELFALGIDFKMDPGYMLRMAYPVWGTTVESLHWVGVQQALGLQPPTGNVTAKSEWLEKIKDERLPWIVDSLDGLNPFGLIIGNMILEAKYSDWFYENIHNLSYVLENEWKMTDMECVSGCTTWH</sequence>
<keyword evidence="1" id="KW-0732">Signal</keyword>
<gene>
    <name evidence="2" type="ORF">ACAT0790_LOCUS52632</name>
</gene>
<dbReference type="AlphaFoldDB" id="A0A7S1RTR2"/>
<name>A0A7S1RTR2_ALECA</name>
<dbReference type="EMBL" id="HBGE01088381">
    <property type="protein sequence ID" value="CAD9175863.1"/>
    <property type="molecule type" value="Transcribed_RNA"/>
</dbReference>
<evidence type="ECO:0000256" key="1">
    <source>
        <dbReference type="SAM" id="SignalP"/>
    </source>
</evidence>
<proteinExistence type="predicted"/>
<feature type="signal peptide" evidence="1">
    <location>
        <begin position="1"/>
        <end position="21"/>
    </location>
</feature>
<evidence type="ECO:0000313" key="2">
    <source>
        <dbReference type="EMBL" id="CAD9175863.1"/>
    </source>
</evidence>
<accession>A0A7S1RTR2</accession>
<reference evidence="2" key="1">
    <citation type="submission" date="2021-01" db="EMBL/GenBank/DDBJ databases">
        <authorList>
            <person name="Corre E."/>
            <person name="Pelletier E."/>
            <person name="Niang G."/>
            <person name="Scheremetjew M."/>
            <person name="Finn R."/>
            <person name="Kale V."/>
            <person name="Holt S."/>
            <person name="Cochrane G."/>
            <person name="Meng A."/>
            <person name="Brown T."/>
            <person name="Cohen L."/>
        </authorList>
    </citation>
    <scope>NUCLEOTIDE SEQUENCE</scope>
    <source>
        <strain evidence="2">OF101</strain>
    </source>
</reference>
<feature type="chain" id="PRO_5030976371" evidence="1">
    <location>
        <begin position="22"/>
        <end position="280"/>
    </location>
</feature>
<protein>
    <submittedName>
        <fullName evidence="2">Uncharacterized protein</fullName>
    </submittedName>
</protein>